<accession>A0A5B7FUQ8</accession>
<name>A0A5B7FUQ8_PORTR</name>
<dbReference type="AlphaFoldDB" id="A0A5B7FUQ8"/>
<protein>
    <submittedName>
        <fullName evidence="1">Uncharacterized protein</fullName>
    </submittedName>
</protein>
<dbReference type="EMBL" id="VSRR010010043">
    <property type="protein sequence ID" value="MPC51221.1"/>
    <property type="molecule type" value="Genomic_DNA"/>
</dbReference>
<proteinExistence type="predicted"/>
<reference evidence="1 2" key="1">
    <citation type="submission" date="2019-05" db="EMBL/GenBank/DDBJ databases">
        <title>Another draft genome of Portunus trituberculatus and its Hox gene families provides insights of decapod evolution.</title>
        <authorList>
            <person name="Jeong J.-H."/>
            <person name="Song I."/>
            <person name="Kim S."/>
            <person name="Choi T."/>
            <person name="Kim D."/>
            <person name="Ryu S."/>
            <person name="Kim W."/>
        </authorList>
    </citation>
    <scope>NUCLEOTIDE SEQUENCE [LARGE SCALE GENOMIC DNA]</scope>
    <source>
        <tissue evidence="1">Muscle</tissue>
    </source>
</reference>
<keyword evidence="2" id="KW-1185">Reference proteome</keyword>
<sequence>MGKDTAVVLMTPPVLRPVSPPVLRVACWPHEVGRADLLCGISLGDISHFCPQHSLSLLKTCIAPEKNNSNEQRGTAGSTSARPCIDTQAQRLTLTEEHLRAKKDVGNAFK</sequence>
<evidence type="ECO:0000313" key="1">
    <source>
        <dbReference type="EMBL" id="MPC51221.1"/>
    </source>
</evidence>
<dbReference type="Proteomes" id="UP000324222">
    <property type="component" value="Unassembled WGS sequence"/>
</dbReference>
<organism evidence="1 2">
    <name type="scientific">Portunus trituberculatus</name>
    <name type="common">Swimming crab</name>
    <name type="synonym">Neptunus trituberculatus</name>
    <dbReference type="NCBI Taxonomy" id="210409"/>
    <lineage>
        <taxon>Eukaryota</taxon>
        <taxon>Metazoa</taxon>
        <taxon>Ecdysozoa</taxon>
        <taxon>Arthropoda</taxon>
        <taxon>Crustacea</taxon>
        <taxon>Multicrustacea</taxon>
        <taxon>Malacostraca</taxon>
        <taxon>Eumalacostraca</taxon>
        <taxon>Eucarida</taxon>
        <taxon>Decapoda</taxon>
        <taxon>Pleocyemata</taxon>
        <taxon>Brachyura</taxon>
        <taxon>Eubrachyura</taxon>
        <taxon>Portunoidea</taxon>
        <taxon>Portunidae</taxon>
        <taxon>Portuninae</taxon>
        <taxon>Portunus</taxon>
    </lineage>
</organism>
<comment type="caution">
    <text evidence="1">The sequence shown here is derived from an EMBL/GenBank/DDBJ whole genome shotgun (WGS) entry which is preliminary data.</text>
</comment>
<gene>
    <name evidence="1" type="ORF">E2C01_045064</name>
</gene>
<evidence type="ECO:0000313" key="2">
    <source>
        <dbReference type="Proteomes" id="UP000324222"/>
    </source>
</evidence>